<protein>
    <recommendedName>
        <fullName evidence="1">Methanogenesis regulatory protein FilR1 middle domain-containing protein</fullName>
    </recommendedName>
</protein>
<comment type="caution">
    <text evidence="2">The sequence shown here is derived from an EMBL/GenBank/DDBJ whole genome shotgun (WGS) entry which is preliminary data.</text>
</comment>
<organism evidence="2 3">
    <name type="scientific">Halobium palmae</name>
    <dbReference type="NCBI Taxonomy" id="1776492"/>
    <lineage>
        <taxon>Archaea</taxon>
        <taxon>Methanobacteriati</taxon>
        <taxon>Methanobacteriota</taxon>
        <taxon>Stenosarchaea group</taxon>
        <taxon>Halobacteria</taxon>
        <taxon>Halobacteriales</taxon>
        <taxon>Haloferacaceae</taxon>
        <taxon>Halobium</taxon>
    </lineage>
</organism>
<dbReference type="EMBL" id="JBHSWU010000212">
    <property type="protein sequence ID" value="MFC6724553.1"/>
    <property type="molecule type" value="Genomic_DNA"/>
</dbReference>
<dbReference type="InterPro" id="IPR013561">
    <property type="entry name" value="FilR1_middle_dom"/>
</dbReference>
<dbReference type="AlphaFoldDB" id="A0ABD5RYT5"/>
<evidence type="ECO:0000313" key="2">
    <source>
        <dbReference type="EMBL" id="MFC6724553.1"/>
    </source>
</evidence>
<keyword evidence="3" id="KW-1185">Reference proteome</keyword>
<sequence length="101" mass="10731">MVGVAAGPDVLDALPDLPEIGDRSLADVDGLALYESDRGLPYALWLMETADSAYAGITAYDGTGVAGVLVNDSDAAVDWAEDLYRRYRRTARPVPSVPTSE</sequence>
<dbReference type="Proteomes" id="UP001596328">
    <property type="component" value="Unassembled WGS sequence"/>
</dbReference>
<reference evidence="2 3" key="1">
    <citation type="journal article" date="2019" name="Int. J. Syst. Evol. Microbiol.">
        <title>The Global Catalogue of Microorganisms (GCM) 10K type strain sequencing project: providing services to taxonomists for standard genome sequencing and annotation.</title>
        <authorList>
            <consortium name="The Broad Institute Genomics Platform"/>
            <consortium name="The Broad Institute Genome Sequencing Center for Infectious Disease"/>
            <person name="Wu L."/>
            <person name="Ma J."/>
        </authorList>
    </citation>
    <scope>NUCLEOTIDE SEQUENCE [LARGE SCALE GENOMIC DNA]</scope>
    <source>
        <strain evidence="2 3">NBRC 111368</strain>
    </source>
</reference>
<evidence type="ECO:0000313" key="3">
    <source>
        <dbReference type="Proteomes" id="UP001596328"/>
    </source>
</evidence>
<dbReference type="Pfam" id="PF08350">
    <property type="entry name" value="FilR1_middle"/>
    <property type="match status" value="1"/>
</dbReference>
<accession>A0ABD5RYT5</accession>
<gene>
    <name evidence="2" type="ORF">ACFQE1_09235</name>
</gene>
<evidence type="ECO:0000259" key="1">
    <source>
        <dbReference type="Pfam" id="PF08350"/>
    </source>
</evidence>
<proteinExistence type="predicted"/>
<name>A0ABD5RYT5_9EURY</name>
<feature type="domain" description="Methanogenesis regulatory protein FilR1 middle" evidence="1">
    <location>
        <begin position="24"/>
        <end position="89"/>
    </location>
</feature>